<evidence type="ECO:0000313" key="1">
    <source>
        <dbReference type="EMBL" id="KAI7735977.1"/>
    </source>
</evidence>
<reference evidence="1" key="1">
    <citation type="submission" date="2022-06" db="EMBL/GenBank/DDBJ databases">
        <title>Uncovering the hologenomic basis of an extraordinary plant invasion.</title>
        <authorList>
            <person name="Bieker V.C."/>
            <person name="Martin M.D."/>
            <person name="Gilbert T."/>
            <person name="Hodgins K."/>
            <person name="Battlay P."/>
            <person name="Petersen B."/>
            <person name="Wilson J."/>
        </authorList>
    </citation>
    <scope>NUCLEOTIDE SEQUENCE</scope>
    <source>
        <strain evidence="1">AA19_3_7</strain>
        <tissue evidence="1">Leaf</tissue>
    </source>
</reference>
<name>A0AAD5C682_AMBAR</name>
<protein>
    <submittedName>
        <fullName evidence="1">Uncharacterized protein</fullName>
    </submittedName>
</protein>
<gene>
    <name evidence="1" type="ORF">M8C21_022389</name>
</gene>
<organism evidence="1 2">
    <name type="scientific">Ambrosia artemisiifolia</name>
    <name type="common">Common ragweed</name>
    <dbReference type="NCBI Taxonomy" id="4212"/>
    <lineage>
        <taxon>Eukaryota</taxon>
        <taxon>Viridiplantae</taxon>
        <taxon>Streptophyta</taxon>
        <taxon>Embryophyta</taxon>
        <taxon>Tracheophyta</taxon>
        <taxon>Spermatophyta</taxon>
        <taxon>Magnoliopsida</taxon>
        <taxon>eudicotyledons</taxon>
        <taxon>Gunneridae</taxon>
        <taxon>Pentapetalae</taxon>
        <taxon>asterids</taxon>
        <taxon>campanulids</taxon>
        <taxon>Asterales</taxon>
        <taxon>Asteraceae</taxon>
        <taxon>Asteroideae</taxon>
        <taxon>Heliantheae alliance</taxon>
        <taxon>Heliantheae</taxon>
        <taxon>Ambrosia</taxon>
    </lineage>
</organism>
<dbReference type="EMBL" id="JAMZMK010009398">
    <property type="protein sequence ID" value="KAI7735977.1"/>
    <property type="molecule type" value="Genomic_DNA"/>
</dbReference>
<evidence type="ECO:0000313" key="2">
    <source>
        <dbReference type="Proteomes" id="UP001206925"/>
    </source>
</evidence>
<keyword evidence="2" id="KW-1185">Reference proteome</keyword>
<comment type="caution">
    <text evidence="1">The sequence shown here is derived from an EMBL/GenBank/DDBJ whole genome shotgun (WGS) entry which is preliminary data.</text>
</comment>
<proteinExistence type="predicted"/>
<dbReference type="AlphaFoldDB" id="A0AAD5C682"/>
<sequence length="46" mass="5088">MWTIPLGISISPNFNKLPLFHPSRFLQSPLSHHISRSGDLQSESGG</sequence>
<accession>A0AAD5C682</accession>
<dbReference type="Proteomes" id="UP001206925">
    <property type="component" value="Unassembled WGS sequence"/>
</dbReference>